<sequence length="123" mass="13987">MSSAAKKKCRRYSVEYLKYGFVPAAHDHLLPLCFICKATFSNENMKPCKMKKHLTEVERYFPETDDTDAYGSRKATEIRQRHCCVVLSIIISDVMKLAPEETVQAIPLSNSTVCRRIDEIAVG</sequence>
<accession>A0A5S6QZ82</accession>
<keyword evidence="1" id="KW-1185">Reference proteome</keyword>
<protein>
    <submittedName>
        <fullName evidence="2">BED-type domain-containing protein</fullName>
    </submittedName>
</protein>
<dbReference type="AlphaFoldDB" id="A0A5S6QZ82"/>
<proteinExistence type="predicted"/>
<reference evidence="2" key="1">
    <citation type="submission" date="2019-12" db="UniProtKB">
        <authorList>
            <consortium name="WormBaseParasite"/>
        </authorList>
    </citation>
    <scope>IDENTIFICATION</scope>
</reference>
<dbReference type="WBParaSite" id="TMUE_3000012217.1">
    <property type="protein sequence ID" value="TMUE_3000012217.1"/>
    <property type="gene ID" value="WBGene00294698"/>
</dbReference>
<organism evidence="1 2">
    <name type="scientific">Trichuris muris</name>
    <name type="common">Mouse whipworm</name>
    <dbReference type="NCBI Taxonomy" id="70415"/>
    <lineage>
        <taxon>Eukaryota</taxon>
        <taxon>Metazoa</taxon>
        <taxon>Ecdysozoa</taxon>
        <taxon>Nematoda</taxon>
        <taxon>Enoplea</taxon>
        <taxon>Dorylaimia</taxon>
        <taxon>Trichinellida</taxon>
        <taxon>Trichuridae</taxon>
        <taxon>Trichuris</taxon>
    </lineage>
</organism>
<dbReference type="Proteomes" id="UP000046395">
    <property type="component" value="Unassembled WGS sequence"/>
</dbReference>
<evidence type="ECO:0000313" key="1">
    <source>
        <dbReference type="Proteomes" id="UP000046395"/>
    </source>
</evidence>
<dbReference type="STRING" id="70415.A0A5S6QZ82"/>
<name>A0A5S6QZ82_TRIMR</name>
<evidence type="ECO:0000313" key="2">
    <source>
        <dbReference type="WBParaSite" id="TMUE_3000012217.1"/>
    </source>
</evidence>